<dbReference type="HOGENOM" id="CLU_046065_0_1_1"/>
<dbReference type="SUPFAM" id="SSF47592">
    <property type="entry name" value="SWIB/MDM2 domain"/>
    <property type="match status" value="2"/>
</dbReference>
<dbReference type="STRING" id="35128.B8BYH9"/>
<dbReference type="AlphaFoldDB" id="B8BYH9"/>
<protein>
    <recommendedName>
        <fullName evidence="6">DM2 domain-containing protein</fullName>
    </recommendedName>
</protein>
<dbReference type="InParanoid" id="B8BYH9"/>
<reference evidence="4 5" key="2">
    <citation type="journal article" date="2008" name="Nature">
        <title>The Phaeodactylum genome reveals the evolutionary history of diatom genomes.</title>
        <authorList>
            <person name="Bowler C."/>
            <person name="Allen A.E."/>
            <person name="Badger J.H."/>
            <person name="Grimwood J."/>
            <person name="Jabbari K."/>
            <person name="Kuo A."/>
            <person name="Maheswari U."/>
            <person name="Martens C."/>
            <person name="Maumus F."/>
            <person name="Otillar R.P."/>
            <person name="Rayko E."/>
            <person name="Salamov A."/>
            <person name="Vandepoele K."/>
            <person name="Beszteri B."/>
            <person name="Gruber A."/>
            <person name="Heijde M."/>
            <person name="Katinka M."/>
            <person name="Mock T."/>
            <person name="Valentin K."/>
            <person name="Verret F."/>
            <person name="Berges J.A."/>
            <person name="Brownlee C."/>
            <person name="Cadoret J.P."/>
            <person name="Chiovitti A."/>
            <person name="Choi C.J."/>
            <person name="Coesel S."/>
            <person name="De Martino A."/>
            <person name="Detter J.C."/>
            <person name="Durkin C."/>
            <person name="Falciatore A."/>
            <person name="Fournet J."/>
            <person name="Haruta M."/>
            <person name="Huysman M.J."/>
            <person name="Jenkins B.D."/>
            <person name="Jiroutova K."/>
            <person name="Jorgensen R.E."/>
            <person name="Joubert Y."/>
            <person name="Kaplan A."/>
            <person name="Kroger N."/>
            <person name="Kroth P.G."/>
            <person name="La Roche J."/>
            <person name="Lindquist E."/>
            <person name="Lommer M."/>
            <person name="Martin-Jezequel V."/>
            <person name="Lopez P.J."/>
            <person name="Lucas S."/>
            <person name="Mangogna M."/>
            <person name="McGinnis K."/>
            <person name="Medlin L.K."/>
            <person name="Montsant A."/>
            <person name="Oudot-Le Secq M.P."/>
            <person name="Napoli C."/>
            <person name="Obornik M."/>
            <person name="Parker M.S."/>
            <person name="Petit J.L."/>
            <person name="Porcel B.M."/>
            <person name="Poulsen N."/>
            <person name="Robison M."/>
            <person name="Rychlewski L."/>
            <person name="Rynearson T.A."/>
            <person name="Schmutz J."/>
            <person name="Shapiro H."/>
            <person name="Siaut M."/>
            <person name="Stanley M."/>
            <person name="Sussman M.R."/>
            <person name="Taylor A.R."/>
            <person name="Vardi A."/>
            <person name="von Dassow P."/>
            <person name="Vyverman W."/>
            <person name="Willis A."/>
            <person name="Wyrwicz L.S."/>
            <person name="Rokhsar D.S."/>
            <person name="Weissenbach J."/>
            <person name="Armbrust E.V."/>
            <person name="Green B.R."/>
            <person name="Van de Peer Y."/>
            <person name="Grigoriev I.V."/>
        </authorList>
    </citation>
    <scope>NUCLEOTIDE SEQUENCE [LARGE SCALE GENOMIC DNA]</scope>
    <source>
        <strain evidence="4 5">CCMP1335</strain>
    </source>
</reference>
<dbReference type="SMART" id="SM00151">
    <property type="entry name" value="SWIB"/>
    <property type="match status" value="2"/>
</dbReference>
<feature type="domain" description="DM2" evidence="2">
    <location>
        <begin position="192"/>
        <end position="270"/>
    </location>
</feature>
<feature type="region of interest" description="Disordered" evidence="1">
    <location>
        <begin position="48"/>
        <end position="80"/>
    </location>
</feature>
<dbReference type="Pfam" id="PF02201">
    <property type="entry name" value="SWIB"/>
    <property type="match status" value="2"/>
</dbReference>
<dbReference type="InterPro" id="IPR003121">
    <property type="entry name" value="SWIB_MDM2_domain"/>
</dbReference>
<organism evidence="4 5">
    <name type="scientific">Thalassiosira pseudonana</name>
    <name type="common">Marine diatom</name>
    <name type="synonym">Cyclotella nana</name>
    <dbReference type="NCBI Taxonomy" id="35128"/>
    <lineage>
        <taxon>Eukaryota</taxon>
        <taxon>Sar</taxon>
        <taxon>Stramenopiles</taxon>
        <taxon>Ochrophyta</taxon>
        <taxon>Bacillariophyta</taxon>
        <taxon>Coscinodiscophyceae</taxon>
        <taxon>Thalassiosirophycidae</taxon>
        <taxon>Thalassiosirales</taxon>
        <taxon>Thalassiosiraceae</taxon>
        <taxon>Thalassiosira</taxon>
    </lineage>
</organism>
<dbReference type="PROSITE" id="PS51925">
    <property type="entry name" value="SWIB_MDM2"/>
    <property type="match status" value="2"/>
</dbReference>
<dbReference type="InterPro" id="IPR036885">
    <property type="entry name" value="SWIB_MDM2_dom_sf"/>
</dbReference>
<evidence type="ECO:0008006" key="6">
    <source>
        <dbReference type="Google" id="ProtNLM"/>
    </source>
</evidence>
<proteinExistence type="predicted"/>
<reference evidence="4 5" key="1">
    <citation type="journal article" date="2004" name="Science">
        <title>The genome of the diatom Thalassiosira pseudonana: ecology, evolution, and metabolism.</title>
        <authorList>
            <person name="Armbrust E.V."/>
            <person name="Berges J.A."/>
            <person name="Bowler C."/>
            <person name="Green B.R."/>
            <person name="Martinez D."/>
            <person name="Putnam N.H."/>
            <person name="Zhou S."/>
            <person name="Allen A.E."/>
            <person name="Apt K.E."/>
            <person name="Bechner M."/>
            <person name="Brzezinski M.A."/>
            <person name="Chaal B.K."/>
            <person name="Chiovitti A."/>
            <person name="Davis A.K."/>
            <person name="Demarest M.S."/>
            <person name="Detter J.C."/>
            <person name="Glavina T."/>
            <person name="Goodstein D."/>
            <person name="Hadi M.Z."/>
            <person name="Hellsten U."/>
            <person name="Hildebrand M."/>
            <person name="Jenkins B.D."/>
            <person name="Jurka J."/>
            <person name="Kapitonov V.V."/>
            <person name="Kroger N."/>
            <person name="Lau W.W."/>
            <person name="Lane T.W."/>
            <person name="Larimer F.W."/>
            <person name="Lippmeier J.C."/>
            <person name="Lucas S."/>
            <person name="Medina M."/>
            <person name="Montsant A."/>
            <person name="Obornik M."/>
            <person name="Parker M.S."/>
            <person name="Palenik B."/>
            <person name="Pazour G.J."/>
            <person name="Richardson P.M."/>
            <person name="Rynearson T.A."/>
            <person name="Saito M.A."/>
            <person name="Schwartz D.C."/>
            <person name="Thamatrakoln K."/>
            <person name="Valentin K."/>
            <person name="Vardi A."/>
            <person name="Wilkerson F.P."/>
            <person name="Rokhsar D.S."/>
        </authorList>
    </citation>
    <scope>NUCLEOTIDE SEQUENCE [LARGE SCALE GENOMIC DNA]</scope>
    <source>
        <strain evidence="4 5">CCMP1335</strain>
    </source>
</reference>
<feature type="region of interest" description="Disordered" evidence="1">
    <location>
        <begin position="164"/>
        <end position="198"/>
    </location>
</feature>
<feature type="region of interest" description="Disordered" evidence="1">
    <location>
        <begin position="274"/>
        <end position="304"/>
    </location>
</feature>
<evidence type="ECO:0000259" key="3">
    <source>
        <dbReference type="PROSITE" id="PS51998"/>
    </source>
</evidence>
<keyword evidence="5" id="KW-1185">Reference proteome</keyword>
<accession>B8BYH9</accession>
<dbReference type="InterPro" id="IPR019835">
    <property type="entry name" value="SWIB_domain"/>
</dbReference>
<dbReference type="Gene3D" id="1.10.245.10">
    <property type="entry name" value="SWIB/MDM2 domain"/>
    <property type="match status" value="2"/>
</dbReference>
<evidence type="ECO:0000313" key="4">
    <source>
        <dbReference type="EMBL" id="EED94378.1"/>
    </source>
</evidence>
<dbReference type="InterPro" id="IPR014876">
    <property type="entry name" value="DEK_C"/>
</dbReference>
<dbReference type="GO" id="GO:0005634">
    <property type="term" value="C:nucleus"/>
    <property type="evidence" value="ECO:0000318"/>
    <property type="project" value="GO_Central"/>
</dbReference>
<evidence type="ECO:0000256" key="1">
    <source>
        <dbReference type="SAM" id="MobiDB-lite"/>
    </source>
</evidence>
<dbReference type="Pfam" id="PF08766">
    <property type="entry name" value="DEK_C"/>
    <property type="match status" value="1"/>
</dbReference>
<sequence length="304" mass="33893">MEQLMQTVNLETMSTKQFIAALSSQFGGVDLSSKKKFIKATITEIIDSMDSNSSGNDDESEDVAPAPKNKRGGGGGTGGLQAVKEISEDLANFLGTGRQMARTEIVKALWSYIKENNLQNPENKREIMLDAKMQAVFGVDCFNMFTMNKYVSAHIEPYKAVDLTTNSTPKKRKAEGEGGKKKKRERAKQAPGSQAPYRLSDDLTAVTGKRILPRPQVTQALWKYIRENGLQNPEDKREINCDELLSRVMGGESKVTMFSMNKYITPHLVEKLDKSEYVHEEPPQAKDGEEVLSEGDDDDDDEEE</sequence>
<evidence type="ECO:0000313" key="5">
    <source>
        <dbReference type="Proteomes" id="UP000001449"/>
    </source>
</evidence>
<dbReference type="CDD" id="cd10567">
    <property type="entry name" value="SWIB-MDM2_like"/>
    <property type="match status" value="2"/>
</dbReference>
<dbReference type="RefSeq" id="XP_002288942.1">
    <property type="nucleotide sequence ID" value="XM_002288906.1"/>
</dbReference>
<name>B8BYH9_THAPS</name>
<evidence type="ECO:0000259" key="2">
    <source>
        <dbReference type="PROSITE" id="PS51925"/>
    </source>
</evidence>
<dbReference type="GeneID" id="7451311"/>
<feature type="domain" description="DM2" evidence="2">
    <location>
        <begin position="79"/>
        <end position="157"/>
    </location>
</feature>
<feature type="compositionally biased region" description="Acidic residues" evidence="1">
    <location>
        <begin position="290"/>
        <end position="304"/>
    </location>
</feature>
<dbReference type="Proteomes" id="UP000001449">
    <property type="component" value="Chromosome 3"/>
</dbReference>
<feature type="compositionally biased region" description="Basic and acidic residues" evidence="1">
    <location>
        <begin position="274"/>
        <end position="289"/>
    </location>
</feature>
<dbReference type="eggNOG" id="KOG1946">
    <property type="taxonomic scope" value="Eukaryota"/>
</dbReference>
<dbReference type="SUPFAM" id="SSF109715">
    <property type="entry name" value="DEK C-terminal domain"/>
    <property type="match status" value="1"/>
</dbReference>
<dbReference type="EMBL" id="CM000640">
    <property type="protein sequence ID" value="EED94378.1"/>
    <property type="molecule type" value="Genomic_DNA"/>
</dbReference>
<dbReference type="OMA" id="FSMNKYI"/>
<dbReference type="PROSITE" id="PS51998">
    <property type="entry name" value="DEK_C"/>
    <property type="match status" value="1"/>
</dbReference>
<dbReference type="PaxDb" id="35128-Thaps3693"/>
<feature type="domain" description="DEK-C" evidence="3">
    <location>
        <begin position="1"/>
        <end position="47"/>
    </location>
</feature>
<dbReference type="Gene3D" id="1.10.10.60">
    <property type="entry name" value="Homeodomain-like"/>
    <property type="match status" value="1"/>
</dbReference>
<gene>
    <name evidence="4" type="ORF">THAPSDRAFT_3693</name>
</gene>
<dbReference type="KEGG" id="tps:THAPSDRAFT_3693"/>
<dbReference type="PANTHER" id="PTHR13844">
    <property type="entry name" value="SWI/SNF-RELATED MATRIX-ASSOCIATED ACTIN-DEPENDENT REGULATOR OF CHROMATIN SUBFAMILY D"/>
    <property type="match status" value="1"/>
</dbReference>